<protein>
    <submittedName>
        <fullName evidence="2">Uncharacterized protein</fullName>
    </submittedName>
</protein>
<dbReference type="AlphaFoldDB" id="A0A1I4YZ17"/>
<evidence type="ECO:0000256" key="1">
    <source>
        <dbReference type="SAM" id="Phobius"/>
    </source>
</evidence>
<dbReference type="EMBL" id="FOVP01000002">
    <property type="protein sequence ID" value="SFN43261.1"/>
    <property type="molecule type" value="Genomic_DNA"/>
</dbReference>
<accession>A0A1I4YZ17</accession>
<evidence type="ECO:0000313" key="3">
    <source>
        <dbReference type="Proteomes" id="UP000198599"/>
    </source>
</evidence>
<name>A0A1I4YZ17_9RHOB</name>
<evidence type="ECO:0000313" key="2">
    <source>
        <dbReference type="EMBL" id="SFN43261.1"/>
    </source>
</evidence>
<dbReference type="Proteomes" id="UP000198599">
    <property type="component" value="Unassembled WGS sequence"/>
</dbReference>
<sequence>MWYLGVQIARYIDWCDDMQPRLPRWVGFAVFVLGSLALNVLIFVLPEPFGAILLILSIFTIVPAVLFFFRSHSRYWKRKDEQKHDALARTMNVKKMVKRGVRK</sequence>
<dbReference type="STRING" id="1005928.SAMN04487859_102174"/>
<proteinExistence type="predicted"/>
<reference evidence="3" key="1">
    <citation type="submission" date="2016-10" db="EMBL/GenBank/DDBJ databases">
        <authorList>
            <person name="Varghese N."/>
            <person name="Submissions S."/>
        </authorList>
    </citation>
    <scope>NUCLEOTIDE SEQUENCE [LARGE SCALE GENOMIC DNA]</scope>
    <source>
        <strain evidence="3">DSM 28463</strain>
    </source>
</reference>
<organism evidence="2 3">
    <name type="scientific">Roseovarius lutimaris</name>
    <dbReference type="NCBI Taxonomy" id="1005928"/>
    <lineage>
        <taxon>Bacteria</taxon>
        <taxon>Pseudomonadati</taxon>
        <taxon>Pseudomonadota</taxon>
        <taxon>Alphaproteobacteria</taxon>
        <taxon>Rhodobacterales</taxon>
        <taxon>Roseobacteraceae</taxon>
        <taxon>Roseovarius</taxon>
    </lineage>
</organism>
<feature type="transmembrane region" description="Helical" evidence="1">
    <location>
        <begin position="51"/>
        <end position="69"/>
    </location>
</feature>
<keyword evidence="3" id="KW-1185">Reference proteome</keyword>
<keyword evidence="1" id="KW-1133">Transmembrane helix</keyword>
<gene>
    <name evidence="2" type="ORF">SAMN04487859_102174</name>
</gene>
<keyword evidence="1" id="KW-0472">Membrane</keyword>
<keyword evidence="1" id="KW-0812">Transmembrane</keyword>
<feature type="transmembrane region" description="Helical" evidence="1">
    <location>
        <begin position="25"/>
        <end position="45"/>
    </location>
</feature>